<dbReference type="InterPro" id="IPR039425">
    <property type="entry name" value="RNA_pol_sigma-70-like"/>
</dbReference>
<feature type="domain" description="RNA polymerase sigma factor 70 region 4 type 2" evidence="6">
    <location>
        <begin position="164"/>
        <end position="215"/>
    </location>
</feature>
<dbReference type="NCBIfam" id="TIGR02937">
    <property type="entry name" value="sigma70-ECF"/>
    <property type="match status" value="1"/>
</dbReference>
<organism evidence="7 8">
    <name type="scientific">Alistipes timonensis JC136</name>
    <dbReference type="NCBI Taxonomy" id="1033731"/>
    <lineage>
        <taxon>Bacteria</taxon>
        <taxon>Pseudomonadati</taxon>
        <taxon>Bacteroidota</taxon>
        <taxon>Bacteroidia</taxon>
        <taxon>Bacteroidales</taxon>
        <taxon>Rikenellaceae</taxon>
        <taxon>Alistipes</taxon>
    </lineage>
</organism>
<dbReference type="CDD" id="cd06171">
    <property type="entry name" value="Sigma70_r4"/>
    <property type="match status" value="1"/>
</dbReference>
<dbReference type="GO" id="GO:0006352">
    <property type="term" value="P:DNA-templated transcription initiation"/>
    <property type="evidence" value="ECO:0007669"/>
    <property type="project" value="InterPro"/>
</dbReference>
<gene>
    <name evidence="7" type="ORF">SAMN05444145_109102</name>
</gene>
<dbReference type="NCBIfam" id="TIGR02985">
    <property type="entry name" value="Sig70_bacteroi1"/>
    <property type="match status" value="1"/>
</dbReference>
<dbReference type="PANTHER" id="PTHR43133">
    <property type="entry name" value="RNA POLYMERASE ECF-TYPE SIGMA FACTO"/>
    <property type="match status" value="1"/>
</dbReference>
<dbReference type="GO" id="GO:0016987">
    <property type="term" value="F:sigma factor activity"/>
    <property type="evidence" value="ECO:0007669"/>
    <property type="project" value="UniProtKB-KW"/>
</dbReference>
<dbReference type="Proteomes" id="UP000183253">
    <property type="component" value="Unassembled WGS sequence"/>
</dbReference>
<keyword evidence="8" id="KW-1185">Reference proteome</keyword>
<dbReference type="AlphaFoldDB" id="A0A1H4F9C1"/>
<dbReference type="SUPFAM" id="SSF88946">
    <property type="entry name" value="Sigma2 domain of RNA polymerase sigma factors"/>
    <property type="match status" value="1"/>
</dbReference>
<evidence type="ECO:0000256" key="3">
    <source>
        <dbReference type="ARBA" id="ARBA00023082"/>
    </source>
</evidence>
<dbReference type="PANTHER" id="PTHR43133:SF46">
    <property type="entry name" value="RNA POLYMERASE SIGMA-70 FACTOR ECF SUBFAMILY"/>
    <property type="match status" value="1"/>
</dbReference>
<keyword evidence="3" id="KW-0731">Sigma factor</keyword>
<evidence type="ECO:0000256" key="2">
    <source>
        <dbReference type="ARBA" id="ARBA00023015"/>
    </source>
</evidence>
<dbReference type="STRING" id="1033731.SAMN05444145_109102"/>
<dbReference type="Gene3D" id="1.10.1740.10">
    <property type="match status" value="1"/>
</dbReference>
<keyword evidence="4" id="KW-0804">Transcription</keyword>
<name>A0A1H4F9C1_9BACT</name>
<dbReference type="InterPro" id="IPR013325">
    <property type="entry name" value="RNA_pol_sigma_r2"/>
</dbReference>
<sequence>MIWMNRECTLFLYSGKRNIRNNEACRLPRKIAQTPQGQLIMKSKYDISDNAATTESIRGGDKAAFDFMYRFYFKPLCAFASRFVSTGEEAENIVQDAMLWIWENRSTLLPNMSLKGLLFMIVRNKALDCVKHDNISGRVHKQLYHKFSATFDDPDFYLEQELTEMLEKAIAAMSPEFQEAFKLSRMQGMKHQEIAKQLGVSVQTVNYRISQAMKILRHELKDYLPLILLLLKIHGNLQS</sequence>
<proteinExistence type="inferred from homology"/>
<reference evidence="7 8" key="1">
    <citation type="submission" date="2016-10" db="EMBL/GenBank/DDBJ databases">
        <authorList>
            <person name="de Groot N.N."/>
        </authorList>
    </citation>
    <scope>NUCLEOTIDE SEQUENCE [LARGE SCALE GENOMIC DNA]</scope>
    <source>
        <strain evidence="7 8">DSM 25383</strain>
    </source>
</reference>
<evidence type="ECO:0000256" key="1">
    <source>
        <dbReference type="ARBA" id="ARBA00010641"/>
    </source>
</evidence>
<dbReference type="InterPro" id="IPR014284">
    <property type="entry name" value="RNA_pol_sigma-70_dom"/>
</dbReference>
<evidence type="ECO:0000259" key="6">
    <source>
        <dbReference type="Pfam" id="PF08281"/>
    </source>
</evidence>
<dbReference type="Pfam" id="PF04542">
    <property type="entry name" value="Sigma70_r2"/>
    <property type="match status" value="1"/>
</dbReference>
<evidence type="ECO:0000313" key="7">
    <source>
        <dbReference type="EMBL" id="SEA93378.1"/>
    </source>
</evidence>
<evidence type="ECO:0000259" key="5">
    <source>
        <dbReference type="Pfam" id="PF04542"/>
    </source>
</evidence>
<dbReference type="Pfam" id="PF08281">
    <property type="entry name" value="Sigma70_r4_2"/>
    <property type="match status" value="1"/>
</dbReference>
<accession>A0A1H4F9C1</accession>
<dbReference type="InterPro" id="IPR013249">
    <property type="entry name" value="RNA_pol_sigma70_r4_t2"/>
</dbReference>
<dbReference type="SUPFAM" id="SSF88659">
    <property type="entry name" value="Sigma3 and sigma4 domains of RNA polymerase sigma factors"/>
    <property type="match status" value="1"/>
</dbReference>
<dbReference type="InterPro" id="IPR014327">
    <property type="entry name" value="RNA_pol_sigma70_bacteroid"/>
</dbReference>
<dbReference type="Gene3D" id="1.10.10.10">
    <property type="entry name" value="Winged helix-like DNA-binding domain superfamily/Winged helix DNA-binding domain"/>
    <property type="match status" value="1"/>
</dbReference>
<feature type="domain" description="RNA polymerase sigma-70 region 2" evidence="5">
    <location>
        <begin position="69"/>
        <end position="129"/>
    </location>
</feature>
<dbReference type="InterPro" id="IPR036388">
    <property type="entry name" value="WH-like_DNA-bd_sf"/>
</dbReference>
<keyword evidence="2" id="KW-0805">Transcription regulation</keyword>
<evidence type="ECO:0000313" key="8">
    <source>
        <dbReference type="Proteomes" id="UP000183253"/>
    </source>
</evidence>
<protein>
    <submittedName>
        <fullName evidence="7">RNA polymerase sigma-70 factor, ECF subfamily</fullName>
    </submittedName>
</protein>
<dbReference type="InterPro" id="IPR007627">
    <property type="entry name" value="RNA_pol_sigma70_r2"/>
</dbReference>
<evidence type="ECO:0000256" key="4">
    <source>
        <dbReference type="ARBA" id="ARBA00023163"/>
    </source>
</evidence>
<dbReference type="EMBL" id="FNRI01000009">
    <property type="protein sequence ID" value="SEA93378.1"/>
    <property type="molecule type" value="Genomic_DNA"/>
</dbReference>
<comment type="similarity">
    <text evidence="1">Belongs to the sigma-70 factor family. ECF subfamily.</text>
</comment>
<dbReference type="InterPro" id="IPR013324">
    <property type="entry name" value="RNA_pol_sigma_r3/r4-like"/>
</dbReference>
<dbReference type="GO" id="GO:0003677">
    <property type="term" value="F:DNA binding"/>
    <property type="evidence" value="ECO:0007669"/>
    <property type="project" value="InterPro"/>
</dbReference>